<reference evidence="3 4" key="1">
    <citation type="submission" date="2018-02" db="EMBL/GenBank/DDBJ databases">
        <title>Draft genome sequences of Elsinoe sp., causing black scab on jojoba.</title>
        <authorList>
            <person name="Stodart B."/>
            <person name="Jeffress S."/>
            <person name="Ash G."/>
            <person name="Arun Chinnappa K."/>
        </authorList>
    </citation>
    <scope>NUCLEOTIDE SEQUENCE [LARGE SCALE GENOMIC DNA]</scope>
    <source>
        <strain evidence="3 4">Hillstone_2</strain>
    </source>
</reference>
<feature type="compositionally biased region" description="Acidic residues" evidence="1">
    <location>
        <begin position="320"/>
        <end position="329"/>
    </location>
</feature>
<feature type="region of interest" description="Disordered" evidence="1">
    <location>
        <begin position="19"/>
        <end position="67"/>
    </location>
</feature>
<dbReference type="GO" id="GO:0005829">
    <property type="term" value="C:cytosol"/>
    <property type="evidence" value="ECO:0007669"/>
    <property type="project" value="TreeGrafter"/>
</dbReference>
<feature type="region of interest" description="Disordered" evidence="1">
    <location>
        <begin position="456"/>
        <end position="485"/>
    </location>
</feature>
<accession>A0A4U7B3D0</accession>
<dbReference type="InterPro" id="IPR013904">
    <property type="entry name" value="RXT2_N"/>
</dbReference>
<evidence type="ECO:0000313" key="3">
    <source>
        <dbReference type="EMBL" id="TKX23911.1"/>
    </source>
</evidence>
<dbReference type="PANTHER" id="PTHR28232:SF1">
    <property type="entry name" value="TRANSCRIPTIONAL REGULATORY PROTEIN RXT2"/>
    <property type="match status" value="1"/>
</dbReference>
<dbReference type="Proteomes" id="UP000308133">
    <property type="component" value="Unassembled WGS sequence"/>
</dbReference>
<feature type="domain" description="Transcriptional regulatory protein RXT2 N-terminal" evidence="2">
    <location>
        <begin position="36"/>
        <end position="175"/>
    </location>
</feature>
<name>A0A4U7B3D0_9PEZI</name>
<sequence length="485" mass="53602">MASQQTIIAETIRAMKLALKRKGDESDSDDSIRQHTNRGNKLKRKAHHIREGRLDTSGGQSYRKVGSDTSKGYQRYIIHENPPMYDHDGDLVDPDEEYDDDNMSPAEENPFEETKLEHILMPLNAPGDLADHPGLSVPYTTKHITEMAENAREMLHRERETLAKMKALLERFRGDDRWVPLESVETVQDPLLLDGDGLDPYQEDKSVVNSASAVEVPRDGSIEANASANHIAKPNGSTNNILGIQMQAQSTNGVDAMDMAVQKAAHVNGDAPPEAQKDVTTTNGIHKDNAVPTTNGDDHMDTTTDDAPAPAAEQPTNGDDNAENQEDDGQPSHAMTTRAKARTPPLEDGGHSVASDAPSSLPAISNFFIPPASSLPDQTLGLPLNEADDTKRLLLLYVQKQEEVVRGIEQLMFGLLKADRLRNEVYKWCKADGHMGEMSDGEDWYDKDDWGLTEDLVKGKEEEEVEDETKRRGRRREGKGRNTGA</sequence>
<dbReference type="PANTHER" id="PTHR28232">
    <property type="entry name" value="TRANSCRIPTIONAL REGULATORY PROTEIN RXT2"/>
    <property type="match status" value="1"/>
</dbReference>
<evidence type="ECO:0000259" key="2">
    <source>
        <dbReference type="Pfam" id="PF08595"/>
    </source>
</evidence>
<dbReference type="EMBL" id="PTQR01000050">
    <property type="protein sequence ID" value="TKX23911.1"/>
    <property type="molecule type" value="Genomic_DNA"/>
</dbReference>
<feature type="region of interest" description="Disordered" evidence="1">
    <location>
        <begin position="268"/>
        <end position="358"/>
    </location>
</feature>
<dbReference type="InterPro" id="IPR039602">
    <property type="entry name" value="Rxt2"/>
</dbReference>
<proteinExistence type="predicted"/>
<evidence type="ECO:0000256" key="1">
    <source>
        <dbReference type="SAM" id="MobiDB-lite"/>
    </source>
</evidence>
<feature type="compositionally biased region" description="Basic residues" evidence="1">
    <location>
        <begin position="35"/>
        <end position="48"/>
    </location>
</feature>
<dbReference type="Pfam" id="PF08595">
    <property type="entry name" value="RXT2_N"/>
    <property type="match status" value="1"/>
</dbReference>
<evidence type="ECO:0000313" key="4">
    <source>
        <dbReference type="Proteomes" id="UP000308133"/>
    </source>
</evidence>
<comment type="caution">
    <text evidence="3">The sequence shown here is derived from an EMBL/GenBank/DDBJ whole genome shotgun (WGS) entry which is preliminary data.</text>
</comment>
<dbReference type="AlphaFoldDB" id="A0A4U7B3D0"/>
<organism evidence="3 4">
    <name type="scientific">Elsinoe australis</name>
    <dbReference type="NCBI Taxonomy" id="40998"/>
    <lineage>
        <taxon>Eukaryota</taxon>
        <taxon>Fungi</taxon>
        <taxon>Dikarya</taxon>
        <taxon>Ascomycota</taxon>
        <taxon>Pezizomycotina</taxon>
        <taxon>Dothideomycetes</taxon>
        <taxon>Dothideomycetidae</taxon>
        <taxon>Myriangiales</taxon>
        <taxon>Elsinoaceae</taxon>
        <taxon>Elsinoe</taxon>
    </lineage>
</organism>
<gene>
    <name evidence="3" type="ORF">C1H76_3849</name>
</gene>
<protein>
    <recommendedName>
        <fullName evidence="2">Transcriptional regulatory protein RXT2 N-terminal domain-containing protein</fullName>
    </recommendedName>
</protein>
<dbReference type="GO" id="GO:0033698">
    <property type="term" value="C:Rpd3L complex"/>
    <property type="evidence" value="ECO:0007669"/>
    <property type="project" value="TreeGrafter"/>
</dbReference>
<feature type="compositionally biased region" description="Basic and acidic residues" evidence="1">
    <location>
        <begin position="21"/>
        <end position="33"/>
    </location>
</feature>